<evidence type="ECO:0000256" key="1">
    <source>
        <dbReference type="SAM" id="SignalP"/>
    </source>
</evidence>
<dbReference type="Proteomes" id="UP000320735">
    <property type="component" value="Unassembled WGS sequence"/>
</dbReference>
<keyword evidence="3" id="KW-1185">Reference proteome</keyword>
<feature type="signal peptide" evidence="1">
    <location>
        <begin position="1"/>
        <end position="25"/>
    </location>
</feature>
<dbReference type="EMBL" id="SJPP01000001">
    <property type="protein sequence ID" value="TWU13873.1"/>
    <property type="molecule type" value="Genomic_DNA"/>
</dbReference>
<gene>
    <name evidence="2" type="ORF">CA54_27130</name>
</gene>
<organism evidence="2 3">
    <name type="scientific">Symmachiella macrocystis</name>
    <dbReference type="NCBI Taxonomy" id="2527985"/>
    <lineage>
        <taxon>Bacteria</taxon>
        <taxon>Pseudomonadati</taxon>
        <taxon>Planctomycetota</taxon>
        <taxon>Planctomycetia</taxon>
        <taxon>Planctomycetales</taxon>
        <taxon>Planctomycetaceae</taxon>
        <taxon>Symmachiella</taxon>
    </lineage>
</organism>
<dbReference type="PROSITE" id="PS51257">
    <property type="entry name" value="PROKAR_LIPOPROTEIN"/>
    <property type="match status" value="1"/>
</dbReference>
<evidence type="ECO:0000313" key="3">
    <source>
        <dbReference type="Proteomes" id="UP000320735"/>
    </source>
</evidence>
<accession>A0A5C6BNW4</accession>
<sequence precursor="true">MCNVDKTCMRYVLITLLLLSCPACTAARAKALLPDWKGTTTNVVEARQVWHESTGHTLNAPTSATY</sequence>
<evidence type="ECO:0000313" key="2">
    <source>
        <dbReference type="EMBL" id="TWU13873.1"/>
    </source>
</evidence>
<comment type="caution">
    <text evidence="2">The sequence shown here is derived from an EMBL/GenBank/DDBJ whole genome shotgun (WGS) entry which is preliminary data.</text>
</comment>
<keyword evidence="1" id="KW-0732">Signal</keyword>
<proteinExistence type="predicted"/>
<protein>
    <submittedName>
        <fullName evidence="2">Uncharacterized protein</fullName>
    </submittedName>
</protein>
<dbReference type="AlphaFoldDB" id="A0A5C6BNW4"/>
<reference evidence="2 3" key="1">
    <citation type="submission" date="2019-02" db="EMBL/GenBank/DDBJ databases">
        <title>Deep-cultivation of Planctomycetes and their phenomic and genomic characterization uncovers novel biology.</title>
        <authorList>
            <person name="Wiegand S."/>
            <person name="Jogler M."/>
            <person name="Boedeker C."/>
            <person name="Pinto D."/>
            <person name="Vollmers J."/>
            <person name="Rivas-Marin E."/>
            <person name="Kohn T."/>
            <person name="Peeters S.H."/>
            <person name="Heuer A."/>
            <person name="Rast P."/>
            <person name="Oberbeckmann S."/>
            <person name="Bunk B."/>
            <person name="Jeske O."/>
            <person name="Meyerdierks A."/>
            <person name="Storesund J.E."/>
            <person name="Kallscheuer N."/>
            <person name="Luecker S."/>
            <person name="Lage O.M."/>
            <person name="Pohl T."/>
            <person name="Merkel B.J."/>
            <person name="Hornburger P."/>
            <person name="Mueller R.-W."/>
            <person name="Bruemmer F."/>
            <person name="Labrenz M."/>
            <person name="Spormann A.M."/>
            <person name="Op Den Camp H."/>
            <person name="Overmann J."/>
            <person name="Amann R."/>
            <person name="Jetten M.S.M."/>
            <person name="Mascher T."/>
            <person name="Medema M.H."/>
            <person name="Devos D.P."/>
            <person name="Kaster A.-K."/>
            <person name="Ovreas L."/>
            <person name="Rohde M."/>
            <person name="Galperin M.Y."/>
            <person name="Jogler C."/>
        </authorList>
    </citation>
    <scope>NUCLEOTIDE SEQUENCE [LARGE SCALE GENOMIC DNA]</scope>
    <source>
        <strain evidence="2 3">CA54</strain>
    </source>
</reference>
<name>A0A5C6BNW4_9PLAN</name>
<feature type="chain" id="PRO_5022972747" evidence="1">
    <location>
        <begin position="26"/>
        <end position="66"/>
    </location>
</feature>